<dbReference type="AlphaFoldDB" id="A0A0L7MAD9"/>
<dbReference type="KEGG" id="pfd:PFDG_05368"/>
<gene>
    <name evidence="1" type="ORF">PFDG_05368</name>
</gene>
<reference evidence="2" key="1">
    <citation type="submission" date="2006-09" db="EMBL/GenBank/DDBJ databases">
        <title>Annotation of Plasmodium falciparum Dd2.</title>
        <authorList>
            <consortium name="The Broad Institute Genome Sequencing Platform"/>
            <person name="Volkman S.K."/>
            <person name="Neafsey D.E."/>
            <person name="Dash A.P."/>
            <person name="Chitnis C.E."/>
            <person name="Hartl D.L."/>
            <person name="Young S.K."/>
            <person name="Zeng Q."/>
            <person name="Koehrsen M."/>
            <person name="Alvarado L."/>
            <person name="Berlin A."/>
            <person name="Borenstein D."/>
            <person name="Chapman S.B."/>
            <person name="Chen Z."/>
            <person name="Engels R."/>
            <person name="Freedman E."/>
            <person name="Gellesch M."/>
            <person name="Goldberg J."/>
            <person name="Griggs A."/>
            <person name="Gujja S."/>
            <person name="Heilman E.R."/>
            <person name="Heiman D.I."/>
            <person name="Howarth C."/>
            <person name="Jen D."/>
            <person name="Larson L."/>
            <person name="Mehta T."/>
            <person name="Neiman D."/>
            <person name="Park D."/>
            <person name="Pearson M."/>
            <person name="Roberts A."/>
            <person name="Saif S."/>
            <person name="Shea T."/>
            <person name="Shenoy N."/>
            <person name="Sisk P."/>
            <person name="Stolte C."/>
            <person name="Sykes S."/>
            <person name="Walk T."/>
            <person name="White J."/>
            <person name="Yandava C."/>
            <person name="Haas B."/>
            <person name="Henn M.R."/>
            <person name="Nusbaum C."/>
            <person name="Birren B."/>
        </authorList>
    </citation>
    <scope>NUCLEOTIDE SEQUENCE [LARGE SCALE GENOMIC DNA]</scope>
</reference>
<sequence>MLGISQYMEGNDVGSKIRLVNHGWGEASEECRFPDVQMVEGGEKKKLRDVEYVKLS</sequence>
<dbReference type="EMBL" id="GG703396">
    <property type="protein sequence ID" value="KOB89814.1"/>
    <property type="molecule type" value="Genomic_DNA"/>
</dbReference>
<accession>A0A0L7MAD9</accession>
<name>A0A0L7MAD9_PLAF4</name>
<protein>
    <submittedName>
        <fullName evidence="1">Uncharacterized protein</fullName>
    </submittedName>
</protein>
<organism evidence="1 2">
    <name type="scientific">Plasmodium falciparum (isolate Dd2)</name>
    <dbReference type="NCBI Taxonomy" id="57267"/>
    <lineage>
        <taxon>Eukaryota</taxon>
        <taxon>Sar</taxon>
        <taxon>Alveolata</taxon>
        <taxon>Apicomplexa</taxon>
        <taxon>Aconoidasida</taxon>
        <taxon>Haemosporida</taxon>
        <taxon>Plasmodiidae</taxon>
        <taxon>Plasmodium</taxon>
        <taxon>Plasmodium (Laverania)</taxon>
    </lineage>
</organism>
<reference evidence="2" key="2">
    <citation type="submission" date="2006-09" db="EMBL/GenBank/DDBJ databases">
        <title>The genome sequence of Plasmodium falciparum Dd2.</title>
        <authorList>
            <consortium name="The Broad Institute Genome Sequencing Platform"/>
            <person name="Birren B."/>
            <person name="Lander E."/>
            <person name="Galagan J."/>
            <person name="Nusbaum C."/>
            <person name="Devon K."/>
            <person name="Henn M."/>
            <person name="Jaffe D."/>
            <person name="Butler J."/>
            <person name="Alvarez P."/>
            <person name="Gnerre S."/>
            <person name="Grabherr M."/>
            <person name="Kleber M."/>
            <person name="Mauceli E."/>
            <person name="Brockman W."/>
            <person name="MacCallum I.A."/>
            <person name="Rounsley S."/>
            <person name="Young S."/>
            <person name="LaButti K."/>
            <person name="Pushparaj V."/>
            <person name="DeCaprio D."/>
            <person name="Crawford M."/>
            <person name="Koehrsen M."/>
            <person name="Engels R."/>
            <person name="Montgomery P."/>
            <person name="Pearson M."/>
            <person name="Howarth C."/>
            <person name="Larson L."/>
            <person name="Luoma S."/>
            <person name="White J."/>
            <person name="Kodira C."/>
            <person name="Zeng Q."/>
            <person name="O'Leary S."/>
            <person name="Yandava C."/>
            <person name="Alvarado L."/>
            <person name="Wirth D."/>
            <person name="Volkman S."/>
            <person name="Hartl D."/>
        </authorList>
    </citation>
    <scope>NUCLEOTIDE SEQUENCE [LARGE SCALE GENOMIC DNA]</scope>
</reference>
<proteinExistence type="predicted"/>
<evidence type="ECO:0000313" key="1">
    <source>
        <dbReference type="EMBL" id="KOB89814.1"/>
    </source>
</evidence>
<evidence type="ECO:0000313" key="2">
    <source>
        <dbReference type="Proteomes" id="UP000054282"/>
    </source>
</evidence>
<dbReference type="Proteomes" id="UP000054282">
    <property type="component" value="Unassembled WGS sequence"/>
</dbReference>